<gene>
    <name evidence="1" type="ORF">X943_001249</name>
</gene>
<evidence type="ECO:0000313" key="1">
    <source>
        <dbReference type="EMBL" id="KAK1937358.1"/>
    </source>
</evidence>
<evidence type="ECO:0000313" key="2">
    <source>
        <dbReference type="Proteomes" id="UP001195914"/>
    </source>
</evidence>
<sequence length="286" mass="30620">MGSEDMNTLQGGDWHDYACNGNDYGHRSGSKVDLHLWLTDVKGSGTGLVKRGFTHSDKHSFTNKKGSDVATAIANIISHESPAALQNVLCGFMFGSEDLLKEPYKDHSGAFKDVCKGLQSSLQPFIFGSSYLFAVCKSNTTLFDGIWDDKNFDKYCDWLRKNLKNIIEALKAMSSDCKQWTKKNLQSASSAGPSRFGFVFKDDSWEGKINSELPSKISPLTDSAAHSGSLEKLEKALEPSSSSAATAAGAAGGIFGLGGAGAGVAYGLNLFGFKNLVTGLISGFLK</sequence>
<reference evidence="1" key="1">
    <citation type="journal article" date="2014" name="Nucleic Acids Res.">
        <title>The evolutionary dynamics of variant antigen genes in Babesia reveal a history of genomic innovation underlying host-parasite interaction.</title>
        <authorList>
            <person name="Jackson A.P."/>
            <person name="Otto T.D."/>
            <person name="Darby A."/>
            <person name="Ramaprasad A."/>
            <person name="Xia D."/>
            <person name="Echaide I.E."/>
            <person name="Farber M."/>
            <person name="Gahlot S."/>
            <person name="Gamble J."/>
            <person name="Gupta D."/>
            <person name="Gupta Y."/>
            <person name="Jackson L."/>
            <person name="Malandrin L."/>
            <person name="Malas T.B."/>
            <person name="Moussa E."/>
            <person name="Nair M."/>
            <person name="Reid A.J."/>
            <person name="Sanders M."/>
            <person name="Sharma J."/>
            <person name="Tracey A."/>
            <person name="Quail M.A."/>
            <person name="Weir W."/>
            <person name="Wastling J.M."/>
            <person name="Hall N."/>
            <person name="Willadsen P."/>
            <person name="Lingelbach K."/>
            <person name="Shiels B."/>
            <person name="Tait A."/>
            <person name="Berriman M."/>
            <person name="Allred D.R."/>
            <person name="Pain A."/>
        </authorList>
    </citation>
    <scope>NUCLEOTIDE SEQUENCE</scope>
    <source>
        <strain evidence="1">1802A</strain>
    </source>
</reference>
<dbReference type="AlphaFoldDB" id="A0AAD9LHX0"/>
<proteinExistence type="predicted"/>
<organism evidence="1 2">
    <name type="scientific">Babesia divergens</name>
    <dbReference type="NCBI Taxonomy" id="32595"/>
    <lineage>
        <taxon>Eukaryota</taxon>
        <taxon>Sar</taxon>
        <taxon>Alveolata</taxon>
        <taxon>Apicomplexa</taxon>
        <taxon>Aconoidasida</taxon>
        <taxon>Piroplasmida</taxon>
        <taxon>Babesiidae</taxon>
        <taxon>Babesia</taxon>
    </lineage>
</organism>
<reference evidence="1" key="2">
    <citation type="submission" date="2021-05" db="EMBL/GenBank/DDBJ databases">
        <authorList>
            <person name="Pain A."/>
        </authorList>
    </citation>
    <scope>NUCLEOTIDE SEQUENCE</scope>
    <source>
        <strain evidence="1">1802A</strain>
    </source>
</reference>
<comment type="caution">
    <text evidence="1">The sequence shown here is derived from an EMBL/GenBank/DDBJ whole genome shotgun (WGS) entry which is preliminary data.</text>
</comment>
<keyword evidence="2" id="KW-1185">Reference proteome</keyword>
<dbReference type="Proteomes" id="UP001195914">
    <property type="component" value="Unassembled WGS sequence"/>
</dbReference>
<protein>
    <submittedName>
        <fullName evidence="1">Uncharacterized protein</fullName>
    </submittedName>
</protein>
<dbReference type="EMBL" id="JAHBMH010000033">
    <property type="protein sequence ID" value="KAK1937358.1"/>
    <property type="molecule type" value="Genomic_DNA"/>
</dbReference>
<accession>A0AAD9LHX0</accession>
<name>A0AAD9LHX0_BABDI</name>